<organism evidence="2 3">
    <name type="scientific">Arctia plantaginis</name>
    <name type="common">Wood tiger moth</name>
    <name type="synonym">Phalaena plantaginis</name>
    <dbReference type="NCBI Taxonomy" id="874455"/>
    <lineage>
        <taxon>Eukaryota</taxon>
        <taxon>Metazoa</taxon>
        <taxon>Ecdysozoa</taxon>
        <taxon>Arthropoda</taxon>
        <taxon>Hexapoda</taxon>
        <taxon>Insecta</taxon>
        <taxon>Pterygota</taxon>
        <taxon>Neoptera</taxon>
        <taxon>Endopterygota</taxon>
        <taxon>Lepidoptera</taxon>
        <taxon>Glossata</taxon>
        <taxon>Ditrysia</taxon>
        <taxon>Noctuoidea</taxon>
        <taxon>Erebidae</taxon>
        <taxon>Arctiinae</taxon>
        <taxon>Arctia</taxon>
    </lineage>
</organism>
<dbReference type="OrthoDB" id="1728974at2759"/>
<sequence length="78" mass="8963">MKVARLDETFPQAELRRLEQTVSDPALRAAELPEQSQARHQQHAEYLASTRADETPEQSQSRYQQHSQLLSTNHGVKH</sequence>
<dbReference type="AlphaFoldDB" id="A0A8S0YT05"/>
<evidence type="ECO:0000313" key="3">
    <source>
        <dbReference type="Proteomes" id="UP000494106"/>
    </source>
</evidence>
<feature type="compositionally biased region" description="Polar residues" evidence="1">
    <location>
        <begin position="57"/>
        <end position="78"/>
    </location>
</feature>
<keyword evidence="3" id="KW-1185">Reference proteome</keyword>
<evidence type="ECO:0000256" key="1">
    <source>
        <dbReference type="SAM" id="MobiDB-lite"/>
    </source>
</evidence>
<comment type="caution">
    <text evidence="2">The sequence shown here is derived from an EMBL/GenBank/DDBJ whole genome shotgun (WGS) entry which is preliminary data.</text>
</comment>
<gene>
    <name evidence="2" type="ORF">APLA_LOCUS1249</name>
</gene>
<protein>
    <submittedName>
        <fullName evidence="2">Uncharacterized protein</fullName>
    </submittedName>
</protein>
<dbReference type="EMBL" id="CADEBC010000100">
    <property type="protein sequence ID" value="CAB3222764.1"/>
    <property type="molecule type" value="Genomic_DNA"/>
</dbReference>
<evidence type="ECO:0000313" key="2">
    <source>
        <dbReference type="EMBL" id="CAB3222764.1"/>
    </source>
</evidence>
<reference evidence="2 3" key="1">
    <citation type="submission" date="2020-04" db="EMBL/GenBank/DDBJ databases">
        <authorList>
            <person name="Wallbank WR R."/>
            <person name="Pardo Diaz C."/>
            <person name="Kozak K."/>
            <person name="Martin S."/>
            <person name="Jiggins C."/>
            <person name="Moest M."/>
            <person name="Warren A I."/>
            <person name="Byers J.R.P. K."/>
            <person name="Montejo-Kovacevich G."/>
            <person name="Yen C E."/>
        </authorList>
    </citation>
    <scope>NUCLEOTIDE SEQUENCE [LARGE SCALE GENOMIC DNA]</scope>
</reference>
<proteinExistence type="predicted"/>
<accession>A0A8S0YT05</accession>
<name>A0A8S0YT05_ARCPL</name>
<dbReference type="Proteomes" id="UP000494106">
    <property type="component" value="Unassembled WGS sequence"/>
</dbReference>
<feature type="region of interest" description="Disordered" evidence="1">
    <location>
        <begin position="31"/>
        <end position="78"/>
    </location>
</feature>